<dbReference type="Gene3D" id="2.60.40.3330">
    <property type="match status" value="1"/>
</dbReference>
<dbReference type="GO" id="GO:0009986">
    <property type="term" value="C:cell surface"/>
    <property type="evidence" value="ECO:0007669"/>
    <property type="project" value="InterPro"/>
</dbReference>
<feature type="signal peptide" evidence="5">
    <location>
        <begin position="1"/>
        <end position="19"/>
    </location>
</feature>
<protein>
    <submittedName>
        <fullName evidence="7">Transthyretin-like family protein</fullName>
    </submittedName>
</protein>
<dbReference type="Pfam" id="PF01060">
    <property type="entry name" value="TTR-52"/>
    <property type="match status" value="1"/>
</dbReference>
<dbReference type="WBParaSite" id="L893_g22673.t1">
    <property type="protein sequence ID" value="L893_g22673.t1"/>
    <property type="gene ID" value="L893_g22673"/>
</dbReference>
<keyword evidence="6" id="KW-1185">Reference proteome</keyword>
<keyword evidence="3" id="KW-0964">Secreted</keyword>
<proteinExistence type="inferred from homology"/>
<comment type="similarity">
    <text evidence="2">Belongs to the nematode transthyretin-like family.</text>
</comment>
<evidence type="ECO:0000313" key="7">
    <source>
        <dbReference type="WBParaSite" id="L893_g22673.t1"/>
    </source>
</evidence>
<dbReference type="GO" id="GO:0005576">
    <property type="term" value="C:extracellular region"/>
    <property type="evidence" value="ECO:0007669"/>
    <property type="project" value="UniProtKB-SubCell"/>
</dbReference>
<comment type="subcellular location">
    <subcellularLocation>
        <location evidence="1">Secreted</location>
    </subcellularLocation>
</comment>
<keyword evidence="4 5" id="KW-0732">Signal</keyword>
<dbReference type="PANTHER" id="PTHR21700:SF44">
    <property type="entry name" value="TRANSTHYRETIN-LIKE FAMILY PROTEIN"/>
    <property type="match status" value="1"/>
</dbReference>
<evidence type="ECO:0000256" key="1">
    <source>
        <dbReference type="ARBA" id="ARBA00004613"/>
    </source>
</evidence>
<dbReference type="InterPro" id="IPR001534">
    <property type="entry name" value="Transthyretin-like"/>
</dbReference>
<evidence type="ECO:0000256" key="4">
    <source>
        <dbReference type="ARBA" id="ARBA00022729"/>
    </source>
</evidence>
<evidence type="ECO:0000256" key="2">
    <source>
        <dbReference type="ARBA" id="ARBA00010112"/>
    </source>
</evidence>
<feature type="chain" id="PRO_5009312980" evidence="5">
    <location>
        <begin position="20"/>
        <end position="142"/>
    </location>
</feature>
<dbReference type="InterPro" id="IPR038479">
    <property type="entry name" value="Transthyretin-like_sf"/>
</dbReference>
<accession>A0A1I7Z457</accession>
<sequence length="142" mass="15772">MNYLLALSLAALLATQGEAFRRQSVAVRGKLMCGGKPASDILVKLVDDDRGPDPDDLLDSVYTKTNGEFFLSGGTMELTNIDPEIRIYHDCNDHGRPCKREWVIGIPDKYITSGSEPKKVMNMGELNLEVELESEDHDCLNN</sequence>
<reference evidence="7" key="1">
    <citation type="submission" date="2016-11" db="UniProtKB">
        <authorList>
            <consortium name="WormBaseParasite"/>
        </authorList>
    </citation>
    <scope>IDENTIFICATION</scope>
</reference>
<dbReference type="PANTHER" id="PTHR21700">
    <property type="entry name" value="TRANSTHYRETIN-LIKE FAMILY PROTEIN-RELATED"/>
    <property type="match status" value="1"/>
</dbReference>
<dbReference type="AlphaFoldDB" id="A0A1I7Z457"/>
<organism evidence="6 7">
    <name type="scientific">Steinernema glaseri</name>
    <dbReference type="NCBI Taxonomy" id="37863"/>
    <lineage>
        <taxon>Eukaryota</taxon>
        <taxon>Metazoa</taxon>
        <taxon>Ecdysozoa</taxon>
        <taxon>Nematoda</taxon>
        <taxon>Chromadorea</taxon>
        <taxon>Rhabditida</taxon>
        <taxon>Tylenchina</taxon>
        <taxon>Panagrolaimomorpha</taxon>
        <taxon>Strongyloidoidea</taxon>
        <taxon>Steinernematidae</taxon>
        <taxon>Steinernema</taxon>
    </lineage>
</organism>
<dbReference type="Proteomes" id="UP000095287">
    <property type="component" value="Unplaced"/>
</dbReference>
<evidence type="ECO:0000313" key="6">
    <source>
        <dbReference type="Proteomes" id="UP000095287"/>
    </source>
</evidence>
<evidence type="ECO:0000256" key="3">
    <source>
        <dbReference type="ARBA" id="ARBA00022525"/>
    </source>
</evidence>
<name>A0A1I7Z457_9BILA</name>
<evidence type="ECO:0000256" key="5">
    <source>
        <dbReference type="SAM" id="SignalP"/>
    </source>
</evidence>